<dbReference type="GO" id="GO:0009055">
    <property type="term" value="F:electron transfer activity"/>
    <property type="evidence" value="ECO:0007669"/>
    <property type="project" value="InterPro"/>
</dbReference>
<dbReference type="EMBL" id="CP015136">
    <property type="protein sequence ID" value="AMY07072.1"/>
    <property type="molecule type" value="Genomic_DNA"/>
</dbReference>
<dbReference type="Pfam" id="PF13442">
    <property type="entry name" value="Cytochrome_CBB3"/>
    <property type="match status" value="1"/>
</dbReference>
<evidence type="ECO:0000256" key="4">
    <source>
        <dbReference type="ARBA" id="ARBA00022982"/>
    </source>
</evidence>
<dbReference type="Gene3D" id="1.10.760.10">
    <property type="entry name" value="Cytochrome c-like domain"/>
    <property type="match status" value="2"/>
</dbReference>
<dbReference type="GO" id="GO:0005506">
    <property type="term" value="F:iron ion binding"/>
    <property type="evidence" value="ECO:0007669"/>
    <property type="project" value="InterPro"/>
</dbReference>
<reference evidence="9 10" key="1">
    <citation type="journal article" date="2016" name="Genome Announc.">
        <title>First Complete Genome Sequence of a Subdivision 6 Acidobacterium Strain.</title>
        <authorList>
            <person name="Huang S."/>
            <person name="Vieira S."/>
            <person name="Bunk B."/>
            <person name="Riedel T."/>
            <person name="Sproer C."/>
            <person name="Overmann J."/>
        </authorList>
    </citation>
    <scope>NUCLEOTIDE SEQUENCE [LARGE SCALE GENOMIC DNA]</scope>
    <source>
        <strain evidence="10">DSM 100886 HEG_-6_39</strain>
    </source>
</reference>
<accession>A0A143PES3</accession>
<dbReference type="OrthoDB" id="111549at2"/>
<evidence type="ECO:0000313" key="10">
    <source>
        <dbReference type="Proteomes" id="UP000076079"/>
    </source>
</evidence>
<evidence type="ECO:0000256" key="6">
    <source>
        <dbReference type="PROSITE-ProRule" id="PRU00433"/>
    </source>
</evidence>
<reference evidence="10" key="2">
    <citation type="submission" date="2016-04" db="EMBL/GenBank/DDBJ databases">
        <title>First Complete Genome Sequence of a Subdivision 6 Acidobacterium.</title>
        <authorList>
            <person name="Huang S."/>
            <person name="Vieira S."/>
            <person name="Bunk B."/>
            <person name="Riedel T."/>
            <person name="Sproeer C."/>
            <person name="Overmann J."/>
        </authorList>
    </citation>
    <scope>NUCLEOTIDE SEQUENCE [LARGE SCALE GENOMIC DNA]</scope>
    <source>
        <strain evidence="10">DSM 100886 HEG_-6_39</strain>
    </source>
</reference>
<feature type="chain" id="PRO_5007511183" evidence="7">
    <location>
        <begin position="28"/>
        <end position="277"/>
    </location>
</feature>
<dbReference type="STRING" id="1855912.LuPra_00239"/>
<dbReference type="RefSeq" id="WP_110169075.1">
    <property type="nucleotide sequence ID" value="NZ_CP015136.1"/>
</dbReference>
<keyword evidence="5 6" id="KW-0408">Iron</keyword>
<evidence type="ECO:0000259" key="8">
    <source>
        <dbReference type="PROSITE" id="PS51007"/>
    </source>
</evidence>
<dbReference type="PRINTS" id="PR00605">
    <property type="entry name" value="CYTCHROMECIC"/>
</dbReference>
<keyword evidence="7" id="KW-0732">Signal</keyword>
<sequence length="277" mass="29610" precursor="true">MRAHVLTRCRRVALALGLAGSAAVVTARGQVPPPLAQPTAADLASGAKVFEVYCARCHGMDGSGGSGPPLTRPRLRRAADEAGVIAIVSEGVPGTSMMGAWSLSEIETQQVAAYVRSLGQRPPETLTGDADSGRRVYDSAGCAACHILEGGGTAFGPDLTDVGVLRGTAYLRESLINPAAARPERPLPYEPYGYPAYVQVRARPRRGDEVVGVRVNEDTFTIQLRDKTGRLVSFRKADLQQLAFEPETSVMPSYRGQLDDTQLNDLVAYLMTRTGRP</sequence>
<dbReference type="PANTHER" id="PTHR37823:SF1">
    <property type="entry name" value="CYTOCHROME C-553-LIKE"/>
    <property type="match status" value="1"/>
</dbReference>
<dbReference type="InterPro" id="IPR036909">
    <property type="entry name" value="Cyt_c-like_dom_sf"/>
</dbReference>
<dbReference type="InterPro" id="IPR009056">
    <property type="entry name" value="Cyt_c-like_dom"/>
</dbReference>
<keyword evidence="2 6" id="KW-0349">Heme</keyword>
<dbReference type="AlphaFoldDB" id="A0A143PES3"/>
<gene>
    <name evidence="9" type="primary">ccoP2</name>
    <name evidence="9" type="ORF">LuPra_00239</name>
</gene>
<dbReference type="InterPro" id="IPR008168">
    <property type="entry name" value="Cyt_C_IC"/>
</dbReference>
<evidence type="ECO:0000256" key="2">
    <source>
        <dbReference type="ARBA" id="ARBA00022617"/>
    </source>
</evidence>
<dbReference type="SUPFAM" id="SSF46626">
    <property type="entry name" value="Cytochrome c"/>
    <property type="match status" value="2"/>
</dbReference>
<dbReference type="KEGG" id="abac:LuPra_00239"/>
<evidence type="ECO:0000256" key="1">
    <source>
        <dbReference type="ARBA" id="ARBA00022448"/>
    </source>
</evidence>
<evidence type="ECO:0000256" key="7">
    <source>
        <dbReference type="SAM" id="SignalP"/>
    </source>
</evidence>
<keyword evidence="1" id="KW-0813">Transport</keyword>
<feature type="domain" description="Cytochrome c" evidence="8">
    <location>
        <begin position="128"/>
        <end position="274"/>
    </location>
</feature>
<feature type="domain" description="Cytochrome c" evidence="8">
    <location>
        <begin position="41"/>
        <end position="119"/>
    </location>
</feature>
<proteinExistence type="predicted"/>
<dbReference type="InterPro" id="IPR051811">
    <property type="entry name" value="Cytochrome_c550/c551-like"/>
</dbReference>
<dbReference type="PROSITE" id="PS51007">
    <property type="entry name" value="CYTC"/>
    <property type="match status" value="2"/>
</dbReference>
<dbReference type="GO" id="GO:0020037">
    <property type="term" value="F:heme binding"/>
    <property type="evidence" value="ECO:0007669"/>
    <property type="project" value="InterPro"/>
</dbReference>
<evidence type="ECO:0000313" key="9">
    <source>
        <dbReference type="EMBL" id="AMY07072.1"/>
    </source>
</evidence>
<dbReference type="Proteomes" id="UP000076079">
    <property type="component" value="Chromosome"/>
</dbReference>
<evidence type="ECO:0000256" key="5">
    <source>
        <dbReference type="ARBA" id="ARBA00023004"/>
    </source>
</evidence>
<dbReference type="PANTHER" id="PTHR37823">
    <property type="entry name" value="CYTOCHROME C-553-LIKE"/>
    <property type="match status" value="1"/>
</dbReference>
<name>A0A143PES3_LUTPR</name>
<keyword evidence="10" id="KW-1185">Reference proteome</keyword>
<organism evidence="9 10">
    <name type="scientific">Luteitalea pratensis</name>
    <dbReference type="NCBI Taxonomy" id="1855912"/>
    <lineage>
        <taxon>Bacteria</taxon>
        <taxon>Pseudomonadati</taxon>
        <taxon>Acidobacteriota</taxon>
        <taxon>Vicinamibacteria</taxon>
        <taxon>Vicinamibacterales</taxon>
        <taxon>Vicinamibacteraceae</taxon>
        <taxon>Luteitalea</taxon>
    </lineage>
</organism>
<keyword evidence="3 6" id="KW-0479">Metal-binding</keyword>
<dbReference type="Pfam" id="PF00034">
    <property type="entry name" value="Cytochrom_C"/>
    <property type="match status" value="1"/>
</dbReference>
<protein>
    <submittedName>
        <fullName evidence="9">Cytochrome c oxidase subunit III</fullName>
    </submittedName>
</protein>
<keyword evidence="4" id="KW-0249">Electron transport</keyword>
<evidence type="ECO:0000256" key="3">
    <source>
        <dbReference type="ARBA" id="ARBA00022723"/>
    </source>
</evidence>
<feature type="signal peptide" evidence="7">
    <location>
        <begin position="1"/>
        <end position="27"/>
    </location>
</feature>